<dbReference type="PANTHER" id="PTHR40465:SF1">
    <property type="entry name" value="DUF6534 DOMAIN-CONTAINING PROTEIN"/>
    <property type="match status" value="1"/>
</dbReference>
<evidence type="ECO:0000313" key="5">
    <source>
        <dbReference type="Proteomes" id="UP000567179"/>
    </source>
</evidence>
<feature type="domain" description="DUF6534" evidence="3">
    <location>
        <begin position="148"/>
        <end position="234"/>
    </location>
</feature>
<protein>
    <recommendedName>
        <fullName evidence="3">DUF6534 domain-containing protein</fullName>
    </recommendedName>
</protein>
<gene>
    <name evidence="4" type="ORF">D9619_008565</name>
</gene>
<organism evidence="4 5">
    <name type="scientific">Psilocybe cf. subviscida</name>
    <dbReference type="NCBI Taxonomy" id="2480587"/>
    <lineage>
        <taxon>Eukaryota</taxon>
        <taxon>Fungi</taxon>
        <taxon>Dikarya</taxon>
        <taxon>Basidiomycota</taxon>
        <taxon>Agaricomycotina</taxon>
        <taxon>Agaricomycetes</taxon>
        <taxon>Agaricomycetidae</taxon>
        <taxon>Agaricales</taxon>
        <taxon>Agaricineae</taxon>
        <taxon>Strophariaceae</taxon>
        <taxon>Psilocybe</taxon>
    </lineage>
</organism>
<keyword evidence="2" id="KW-1133">Transmembrane helix</keyword>
<dbReference type="Pfam" id="PF20152">
    <property type="entry name" value="DUF6534"/>
    <property type="match status" value="1"/>
</dbReference>
<dbReference type="OrthoDB" id="3262409at2759"/>
<name>A0A8H5BA74_9AGAR</name>
<feature type="transmembrane region" description="Helical" evidence="2">
    <location>
        <begin position="136"/>
        <end position="159"/>
    </location>
</feature>
<feature type="transmembrane region" description="Helical" evidence="2">
    <location>
        <begin position="180"/>
        <end position="205"/>
    </location>
</feature>
<dbReference type="AlphaFoldDB" id="A0A8H5BA74"/>
<dbReference type="InterPro" id="IPR045339">
    <property type="entry name" value="DUF6534"/>
</dbReference>
<keyword evidence="2" id="KW-0472">Membrane</keyword>
<proteinExistence type="predicted"/>
<evidence type="ECO:0000259" key="3">
    <source>
        <dbReference type="Pfam" id="PF20152"/>
    </source>
</evidence>
<keyword evidence="5" id="KW-1185">Reference proteome</keyword>
<feature type="transmembrane region" description="Helical" evidence="2">
    <location>
        <begin position="69"/>
        <end position="89"/>
    </location>
</feature>
<keyword evidence="2" id="KW-0812">Transmembrane</keyword>
<sequence>MFNWALFGTLSVQVYLYSMSFPNDVTLLKCLVFGIYLFEMTQTLLVTRDMFAIFASGWGDLDQLQSAQWIWISIPIMSGIVSCVVQLFYAYRLSILSRSRILGCIIGVLSITQATSAIVCGIQVASVDTLAKIQTVAHISTTIWLSGSAICDLTVAIFMSYHLSRENPAFKETQMLINRLVRLTVETGVATATVAAIDVILFLAFPESNYHITPAYTIAKLYSNSLVMVLNARSRTTAGRDHISAGEVLELRGSKRIVGMEARGLRAIRVTTTSRQAADESDKPTFKPAEAPYL</sequence>
<reference evidence="4 5" key="1">
    <citation type="journal article" date="2020" name="ISME J.">
        <title>Uncovering the hidden diversity of litter-decomposition mechanisms in mushroom-forming fungi.</title>
        <authorList>
            <person name="Floudas D."/>
            <person name="Bentzer J."/>
            <person name="Ahren D."/>
            <person name="Johansson T."/>
            <person name="Persson P."/>
            <person name="Tunlid A."/>
        </authorList>
    </citation>
    <scope>NUCLEOTIDE SEQUENCE [LARGE SCALE GENOMIC DNA]</scope>
    <source>
        <strain evidence="4 5">CBS 101986</strain>
    </source>
</reference>
<dbReference type="EMBL" id="JAACJJ010000029">
    <property type="protein sequence ID" value="KAF5319609.1"/>
    <property type="molecule type" value="Genomic_DNA"/>
</dbReference>
<evidence type="ECO:0000313" key="4">
    <source>
        <dbReference type="EMBL" id="KAF5319609.1"/>
    </source>
</evidence>
<feature type="region of interest" description="Disordered" evidence="1">
    <location>
        <begin position="273"/>
        <end position="294"/>
    </location>
</feature>
<comment type="caution">
    <text evidence="4">The sequence shown here is derived from an EMBL/GenBank/DDBJ whole genome shotgun (WGS) entry which is preliminary data.</text>
</comment>
<feature type="transmembrane region" description="Helical" evidence="2">
    <location>
        <begin position="101"/>
        <end position="124"/>
    </location>
</feature>
<dbReference type="PANTHER" id="PTHR40465">
    <property type="entry name" value="CHROMOSOME 1, WHOLE GENOME SHOTGUN SEQUENCE"/>
    <property type="match status" value="1"/>
</dbReference>
<dbReference type="Proteomes" id="UP000567179">
    <property type="component" value="Unassembled WGS sequence"/>
</dbReference>
<accession>A0A8H5BA74</accession>
<evidence type="ECO:0000256" key="2">
    <source>
        <dbReference type="SAM" id="Phobius"/>
    </source>
</evidence>
<evidence type="ECO:0000256" key="1">
    <source>
        <dbReference type="SAM" id="MobiDB-lite"/>
    </source>
</evidence>